<evidence type="ECO:0000256" key="5">
    <source>
        <dbReference type="ARBA" id="ARBA00022989"/>
    </source>
</evidence>
<dbReference type="GO" id="GO:0005886">
    <property type="term" value="C:plasma membrane"/>
    <property type="evidence" value="ECO:0007669"/>
    <property type="project" value="UniProtKB-SubCell"/>
</dbReference>
<keyword evidence="13" id="KW-1185">Reference proteome</keyword>
<dbReference type="GO" id="GO:0015386">
    <property type="term" value="F:potassium:proton antiporter activity"/>
    <property type="evidence" value="ECO:0007669"/>
    <property type="project" value="TreeGrafter"/>
</dbReference>
<protein>
    <submittedName>
        <fullName evidence="12">Na+/H+ antiporter</fullName>
    </submittedName>
</protein>
<dbReference type="GO" id="GO:0098719">
    <property type="term" value="P:sodium ion import across plasma membrane"/>
    <property type="evidence" value="ECO:0007669"/>
    <property type="project" value="TreeGrafter"/>
</dbReference>
<dbReference type="GO" id="GO:0015385">
    <property type="term" value="F:sodium:proton antiporter activity"/>
    <property type="evidence" value="ECO:0007669"/>
    <property type="project" value="InterPro"/>
</dbReference>
<feature type="transmembrane region" description="Helical" evidence="10">
    <location>
        <begin position="305"/>
        <end position="326"/>
    </location>
</feature>
<evidence type="ECO:0000256" key="3">
    <source>
        <dbReference type="ARBA" id="ARBA00022475"/>
    </source>
</evidence>
<keyword evidence="9 10" id="KW-0739">Sodium transport</keyword>
<feature type="transmembrane region" description="Helical" evidence="10">
    <location>
        <begin position="228"/>
        <end position="252"/>
    </location>
</feature>
<keyword evidence="7 10" id="KW-0406">Ion transport</keyword>
<feature type="transmembrane region" description="Helical" evidence="10">
    <location>
        <begin position="84"/>
        <end position="105"/>
    </location>
</feature>
<dbReference type="InterPro" id="IPR018422">
    <property type="entry name" value="Cation/H_exchanger_CPA1"/>
</dbReference>
<feature type="transmembrane region" description="Helical" evidence="10">
    <location>
        <begin position="6"/>
        <end position="25"/>
    </location>
</feature>
<dbReference type="EMBL" id="CP060394">
    <property type="protein sequence ID" value="QNI31512.1"/>
    <property type="molecule type" value="Genomic_DNA"/>
</dbReference>
<dbReference type="Gene3D" id="6.10.140.1330">
    <property type="match status" value="1"/>
</dbReference>
<feature type="transmembrane region" description="Helical" evidence="10">
    <location>
        <begin position="58"/>
        <end position="77"/>
    </location>
</feature>
<evidence type="ECO:0000256" key="8">
    <source>
        <dbReference type="ARBA" id="ARBA00023136"/>
    </source>
</evidence>
<dbReference type="InterPro" id="IPR006153">
    <property type="entry name" value="Cation/H_exchanger_TM"/>
</dbReference>
<comment type="subcellular location">
    <subcellularLocation>
        <location evidence="1 10">Cell membrane</location>
        <topology evidence="1 10">Multi-pass membrane protein</topology>
    </subcellularLocation>
</comment>
<evidence type="ECO:0000256" key="2">
    <source>
        <dbReference type="ARBA" id="ARBA00022448"/>
    </source>
</evidence>
<dbReference type="NCBIfam" id="TIGR00831">
    <property type="entry name" value="a_cpa1"/>
    <property type="match status" value="1"/>
</dbReference>
<keyword evidence="10" id="KW-0050">Antiport</keyword>
<feature type="transmembrane region" description="Helical" evidence="10">
    <location>
        <begin position="386"/>
        <end position="406"/>
    </location>
</feature>
<feature type="transmembrane region" description="Helical" evidence="10">
    <location>
        <begin position="273"/>
        <end position="293"/>
    </location>
</feature>
<evidence type="ECO:0000256" key="6">
    <source>
        <dbReference type="ARBA" id="ARBA00023053"/>
    </source>
</evidence>
<evidence type="ECO:0000256" key="4">
    <source>
        <dbReference type="ARBA" id="ARBA00022692"/>
    </source>
</evidence>
<keyword evidence="3 10" id="KW-1003">Cell membrane</keyword>
<dbReference type="Pfam" id="PF00999">
    <property type="entry name" value="Na_H_Exchanger"/>
    <property type="match status" value="1"/>
</dbReference>
<feature type="transmembrane region" description="Helical" evidence="10">
    <location>
        <begin position="32"/>
        <end position="52"/>
    </location>
</feature>
<proteinExistence type="inferred from homology"/>
<evidence type="ECO:0000313" key="12">
    <source>
        <dbReference type="EMBL" id="QNI31512.1"/>
    </source>
</evidence>
<evidence type="ECO:0000259" key="11">
    <source>
        <dbReference type="Pfam" id="PF00999"/>
    </source>
</evidence>
<dbReference type="PANTHER" id="PTHR10110:SF86">
    <property type="entry name" value="SODIUM_HYDROGEN EXCHANGER 7"/>
    <property type="match status" value="1"/>
</dbReference>
<feature type="transmembrane region" description="Helical" evidence="10">
    <location>
        <begin position="184"/>
        <end position="208"/>
    </location>
</feature>
<keyword evidence="4 10" id="KW-0812">Transmembrane</keyword>
<comment type="function">
    <text evidence="10">Na(+)/H(+) antiporter that extrudes sodium in exchange for external protons.</text>
</comment>
<dbReference type="Proteomes" id="UP000515312">
    <property type="component" value="Chromosome"/>
</dbReference>
<keyword evidence="2 10" id="KW-0813">Transport</keyword>
<feature type="transmembrane region" description="Helical" evidence="10">
    <location>
        <begin position="117"/>
        <end position="137"/>
    </location>
</feature>
<organism evidence="12 13">
    <name type="scientific">Alloacidobacterium dinghuense</name>
    <dbReference type="NCBI Taxonomy" id="2763107"/>
    <lineage>
        <taxon>Bacteria</taxon>
        <taxon>Pseudomonadati</taxon>
        <taxon>Acidobacteriota</taxon>
        <taxon>Terriglobia</taxon>
        <taxon>Terriglobales</taxon>
        <taxon>Acidobacteriaceae</taxon>
        <taxon>Alloacidobacterium</taxon>
    </lineage>
</organism>
<feature type="domain" description="Cation/H+ exchanger transmembrane" evidence="11">
    <location>
        <begin position="17"/>
        <end position="410"/>
    </location>
</feature>
<sequence length="532" mass="57953">MSGIGAVEFVFLLLLFFIVVFGVFARKVGTPYPIIMVIGGLLLSFFPAIPDIKLEPDLIFLVVLPPLLYSSAWQTSWRDFRYNIVSISFLAIGLVAFTVVGVALAAPKVFPGFDWRLGLVLGAIVAPTDAIAATSIARRIGLPGRIVDILEGESLVNDATGLLALEFATGILVEQRYPTVAGGLLTLLWLTAGGIAIGLIIAWIVARFERRIDDGPIEVALSILVPYVAYLAAQAAHASGVLAVVSCGLYLSRCSARLFSPTVRLGTWAVWDSLTFILNGLVFVLIGLQFPAVRASIHEYGRGTIFAYGGIFSALLILLRLVWVYPGARLSYIIRTRVRNFKESPPGVRHIFVVGWTGMRGVVSLAAALALPTVLADGSPFPHRDMIVVLTFCVIFATLVLQGLTLPPLIRSLGLAGNAGPDCEELEARRIVTQAAVSHLEGAKARDTKKSAEIYDDLANHYRHRLTSLNADASAKEISDHELHLSLSLEALRVERETAIRLRNEGRINDTVLRRIERELDLNESRLVNTEE</sequence>
<dbReference type="RefSeq" id="WP_186742203.1">
    <property type="nucleotide sequence ID" value="NZ_CP060394.1"/>
</dbReference>
<keyword evidence="6 10" id="KW-0915">Sodium</keyword>
<evidence type="ECO:0000313" key="13">
    <source>
        <dbReference type="Proteomes" id="UP000515312"/>
    </source>
</evidence>
<evidence type="ECO:0000256" key="10">
    <source>
        <dbReference type="RuleBase" id="RU366002"/>
    </source>
</evidence>
<evidence type="ECO:0000256" key="9">
    <source>
        <dbReference type="ARBA" id="ARBA00023201"/>
    </source>
</evidence>
<gene>
    <name evidence="12" type="ORF">H7849_20925</name>
</gene>
<comment type="similarity">
    <text evidence="10">Belongs to the monovalent cation:proton antiporter 1 (CPA1) transporter (TC 2.A.36) family.</text>
</comment>
<keyword evidence="5 10" id="KW-1133">Transmembrane helix</keyword>
<keyword evidence="8 10" id="KW-0472">Membrane</keyword>
<feature type="transmembrane region" description="Helical" evidence="10">
    <location>
        <begin position="347"/>
        <end position="374"/>
    </location>
</feature>
<name>A0A7G8BG42_9BACT</name>
<dbReference type="InterPro" id="IPR004705">
    <property type="entry name" value="Cation/H_exchanger_CPA1_bac"/>
</dbReference>
<evidence type="ECO:0000256" key="7">
    <source>
        <dbReference type="ARBA" id="ARBA00023065"/>
    </source>
</evidence>
<accession>A0A7G8BG42</accession>
<dbReference type="KEGG" id="adin:H7849_20925"/>
<reference evidence="12 13" key="1">
    <citation type="submission" date="2020-08" db="EMBL/GenBank/DDBJ databases">
        <title>Edaphobacter telluris sp. nov. and Acidobacterium dinghuensis sp. nov., two acidobacteria isolated from forest soil.</title>
        <authorList>
            <person name="Fu J."/>
            <person name="Qiu L."/>
        </authorList>
    </citation>
    <scope>NUCLEOTIDE SEQUENCE [LARGE SCALE GENOMIC DNA]</scope>
    <source>
        <strain evidence="12">4Y35</strain>
    </source>
</reference>
<dbReference type="PANTHER" id="PTHR10110">
    <property type="entry name" value="SODIUM/HYDROGEN EXCHANGER"/>
    <property type="match status" value="1"/>
</dbReference>
<dbReference type="AlphaFoldDB" id="A0A7G8BG42"/>
<dbReference type="GO" id="GO:0051453">
    <property type="term" value="P:regulation of intracellular pH"/>
    <property type="evidence" value="ECO:0007669"/>
    <property type="project" value="TreeGrafter"/>
</dbReference>
<evidence type="ECO:0000256" key="1">
    <source>
        <dbReference type="ARBA" id="ARBA00004651"/>
    </source>
</evidence>